<reference evidence="2" key="1">
    <citation type="journal article" date="2023" name="G3 (Bethesda)">
        <title>Genome assembly and association tests identify interacting loci associated with vigor, precocity, and sex in interspecific pistachio rootstocks.</title>
        <authorList>
            <person name="Palmer W."/>
            <person name="Jacygrad E."/>
            <person name="Sagayaradj S."/>
            <person name="Cavanaugh K."/>
            <person name="Han R."/>
            <person name="Bertier L."/>
            <person name="Beede B."/>
            <person name="Kafkas S."/>
            <person name="Golino D."/>
            <person name="Preece J."/>
            <person name="Michelmore R."/>
        </authorList>
    </citation>
    <scope>NUCLEOTIDE SEQUENCE [LARGE SCALE GENOMIC DNA]</scope>
</reference>
<evidence type="ECO:0000313" key="1">
    <source>
        <dbReference type="EMBL" id="KAJ0113036.1"/>
    </source>
</evidence>
<dbReference type="Proteomes" id="UP001164250">
    <property type="component" value="Chromosome 1"/>
</dbReference>
<accession>A0ACC1CBW6</accession>
<evidence type="ECO:0000313" key="2">
    <source>
        <dbReference type="Proteomes" id="UP001164250"/>
    </source>
</evidence>
<organism evidence="1 2">
    <name type="scientific">Pistacia atlantica</name>
    <dbReference type="NCBI Taxonomy" id="434234"/>
    <lineage>
        <taxon>Eukaryota</taxon>
        <taxon>Viridiplantae</taxon>
        <taxon>Streptophyta</taxon>
        <taxon>Embryophyta</taxon>
        <taxon>Tracheophyta</taxon>
        <taxon>Spermatophyta</taxon>
        <taxon>Magnoliopsida</taxon>
        <taxon>eudicotyledons</taxon>
        <taxon>Gunneridae</taxon>
        <taxon>Pentapetalae</taxon>
        <taxon>rosids</taxon>
        <taxon>malvids</taxon>
        <taxon>Sapindales</taxon>
        <taxon>Anacardiaceae</taxon>
        <taxon>Pistacia</taxon>
    </lineage>
</organism>
<name>A0ACC1CBW6_9ROSI</name>
<keyword evidence="2" id="KW-1185">Reference proteome</keyword>
<sequence>MAGTQGFADRRLLNLPWVAVLNKSQPKQGDVIVSFDDVRVGCEGTVPFRSNERIAFRYLISQK</sequence>
<gene>
    <name evidence="1" type="ORF">Patl1_01098</name>
</gene>
<protein>
    <submittedName>
        <fullName evidence="1">Uncharacterized protein</fullName>
    </submittedName>
</protein>
<proteinExistence type="predicted"/>
<dbReference type="EMBL" id="CM047897">
    <property type="protein sequence ID" value="KAJ0113036.1"/>
    <property type="molecule type" value="Genomic_DNA"/>
</dbReference>
<comment type="caution">
    <text evidence="1">The sequence shown here is derived from an EMBL/GenBank/DDBJ whole genome shotgun (WGS) entry which is preliminary data.</text>
</comment>